<dbReference type="PATRIC" id="fig|1664069.3.peg.1937"/>
<sequence>MEKIMEQILMWLGCICVLAGIIAGFVVYDKDVAEAAETSKEISDKLYDNSYAQAEYKTNNAQANSMKTSVFFVVLSGVFSGAILFSIAVIIRILNDSKEQARETKDYVRLIKARTGAAE</sequence>
<protein>
    <submittedName>
        <fullName evidence="2">Uncharacterized protein</fullName>
    </submittedName>
</protein>
<reference evidence="2 4" key="1">
    <citation type="journal article" date="2015" name="Int. J. Syst. Evol. Microbiol.">
        <title>Bacillus glycinifermentans sp. nov., isolated from fermented soybean paste.</title>
        <authorList>
            <person name="Kim S.J."/>
            <person name="Dunlap C.A."/>
            <person name="Kwon S.W."/>
            <person name="Rooney A.P."/>
        </authorList>
    </citation>
    <scope>NUCLEOTIDE SEQUENCE [LARGE SCALE GENOMIC DNA]</scope>
    <source>
        <strain evidence="2 4">GO-13</strain>
    </source>
</reference>
<proteinExistence type="predicted"/>
<evidence type="ECO:0000313" key="3">
    <source>
        <dbReference type="EMBL" id="MEC0483265.1"/>
    </source>
</evidence>
<keyword evidence="1" id="KW-1133">Transmembrane helix</keyword>
<evidence type="ECO:0000256" key="1">
    <source>
        <dbReference type="SAM" id="Phobius"/>
    </source>
</evidence>
<dbReference type="EMBL" id="LECW02000049">
    <property type="protein sequence ID" value="KRT89384.1"/>
    <property type="molecule type" value="Genomic_DNA"/>
</dbReference>
<evidence type="ECO:0000313" key="5">
    <source>
        <dbReference type="Proteomes" id="UP001341297"/>
    </source>
</evidence>
<accession>A0A0J6E6D3</accession>
<keyword evidence="1" id="KW-0812">Transmembrane</keyword>
<name>A0A0J6E1P8_9BACI</name>
<reference evidence="2" key="2">
    <citation type="submission" date="2015-10" db="EMBL/GenBank/DDBJ databases">
        <authorList>
            <person name="Gilbert D.G."/>
        </authorList>
    </citation>
    <scope>NUCLEOTIDE SEQUENCE</scope>
    <source>
        <strain evidence="2">GO-13</strain>
    </source>
</reference>
<evidence type="ECO:0000313" key="2">
    <source>
        <dbReference type="EMBL" id="KRT89384.1"/>
    </source>
</evidence>
<accession>A0A0J6E1P8</accession>
<dbReference type="AlphaFoldDB" id="A0A0J6E1P8"/>
<reference evidence="3 5" key="3">
    <citation type="submission" date="2023-03" db="EMBL/GenBank/DDBJ databases">
        <title>Agriculturally important microbes genome sequencing.</title>
        <authorList>
            <person name="Dunlap C."/>
        </authorList>
    </citation>
    <scope>NUCLEOTIDE SEQUENCE [LARGE SCALE GENOMIC DNA]</scope>
    <source>
        <strain evidence="3 5">CBP-3203</strain>
    </source>
</reference>
<dbReference type="EMBL" id="JARRTL010000002">
    <property type="protein sequence ID" value="MEC0483265.1"/>
    <property type="molecule type" value="Genomic_DNA"/>
</dbReference>
<dbReference type="RefSeq" id="WP_048355972.1">
    <property type="nucleotide sequence ID" value="NZ_CP023481.1"/>
</dbReference>
<evidence type="ECO:0000313" key="4">
    <source>
        <dbReference type="Proteomes" id="UP000036168"/>
    </source>
</evidence>
<feature type="transmembrane region" description="Helical" evidence="1">
    <location>
        <begin position="70"/>
        <end position="94"/>
    </location>
</feature>
<keyword evidence="1" id="KW-0472">Membrane</keyword>
<dbReference type="Proteomes" id="UP000036168">
    <property type="component" value="Unassembled WGS sequence"/>
</dbReference>
<feature type="transmembrane region" description="Helical" evidence="1">
    <location>
        <begin position="9"/>
        <end position="28"/>
    </location>
</feature>
<keyword evidence="5" id="KW-1185">Reference proteome</keyword>
<organism evidence="2 4">
    <name type="scientific">Bacillus glycinifermentans</name>
    <dbReference type="NCBI Taxonomy" id="1664069"/>
    <lineage>
        <taxon>Bacteria</taxon>
        <taxon>Bacillati</taxon>
        <taxon>Bacillota</taxon>
        <taxon>Bacilli</taxon>
        <taxon>Bacillales</taxon>
        <taxon>Bacillaceae</taxon>
        <taxon>Bacillus</taxon>
    </lineage>
</organism>
<dbReference type="Proteomes" id="UP001341297">
    <property type="component" value="Unassembled WGS sequence"/>
</dbReference>
<comment type="caution">
    <text evidence="2">The sequence shown here is derived from an EMBL/GenBank/DDBJ whole genome shotgun (WGS) entry which is preliminary data.</text>
</comment>
<gene>
    <name evidence="2" type="ORF">AB447_224265</name>
    <name evidence="3" type="ORF">P8828_00105</name>
</gene>